<reference evidence="6 7" key="1">
    <citation type="journal article" date="2016" name="Nat. Commun.">
        <title>Thousands of microbial genomes shed light on interconnected biogeochemical processes in an aquifer system.</title>
        <authorList>
            <person name="Anantharaman K."/>
            <person name="Brown C.T."/>
            <person name="Hug L.A."/>
            <person name="Sharon I."/>
            <person name="Castelle C.J."/>
            <person name="Probst A.J."/>
            <person name="Thomas B.C."/>
            <person name="Singh A."/>
            <person name="Wilkins M.J."/>
            <person name="Karaoz U."/>
            <person name="Brodie E.L."/>
            <person name="Williams K.H."/>
            <person name="Hubbard S.S."/>
            <person name="Banfield J.F."/>
        </authorList>
    </citation>
    <scope>NUCLEOTIDE SEQUENCE [LARGE SCALE GENOMIC DNA]</scope>
</reference>
<evidence type="ECO:0008006" key="8">
    <source>
        <dbReference type="Google" id="ProtNLM"/>
    </source>
</evidence>
<evidence type="ECO:0000256" key="4">
    <source>
        <dbReference type="ARBA" id="ARBA00022989"/>
    </source>
</evidence>
<dbReference type="GO" id="GO:0016020">
    <property type="term" value="C:membrane"/>
    <property type="evidence" value="ECO:0007669"/>
    <property type="project" value="UniProtKB-SubCell"/>
</dbReference>
<dbReference type="PANTHER" id="PTHR30093:SF44">
    <property type="entry name" value="TYPE II SECRETION SYSTEM CORE PROTEIN G"/>
    <property type="match status" value="1"/>
</dbReference>
<keyword evidence="4" id="KW-1133">Transmembrane helix</keyword>
<keyword evidence="3" id="KW-0812">Transmembrane</keyword>
<dbReference type="SUPFAM" id="SSF54523">
    <property type="entry name" value="Pili subunits"/>
    <property type="match status" value="1"/>
</dbReference>
<dbReference type="AlphaFoldDB" id="A0A1G2NG71"/>
<dbReference type="PROSITE" id="PS00409">
    <property type="entry name" value="PROKAR_NTER_METHYL"/>
    <property type="match status" value="1"/>
</dbReference>
<comment type="subcellular location">
    <subcellularLocation>
        <location evidence="1">Membrane</location>
        <topology evidence="1">Single-pass membrane protein</topology>
    </subcellularLocation>
</comment>
<evidence type="ECO:0000256" key="1">
    <source>
        <dbReference type="ARBA" id="ARBA00004167"/>
    </source>
</evidence>
<evidence type="ECO:0000256" key="3">
    <source>
        <dbReference type="ARBA" id="ARBA00022692"/>
    </source>
</evidence>
<dbReference type="GO" id="GO:0015628">
    <property type="term" value="P:protein secretion by the type II secretion system"/>
    <property type="evidence" value="ECO:0007669"/>
    <property type="project" value="InterPro"/>
</dbReference>
<evidence type="ECO:0000256" key="5">
    <source>
        <dbReference type="ARBA" id="ARBA00023136"/>
    </source>
</evidence>
<comment type="caution">
    <text evidence="6">The sequence shown here is derived from an EMBL/GenBank/DDBJ whole genome shotgun (WGS) entry which is preliminary data.</text>
</comment>
<dbReference type="Pfam" id="PF07963">
    <property type="entry name" value="N_methyl"/>
    <property type="match status" value="1"/>
</dbReference>
<evidence type="ECO:0000313" key="7">
    <source>
        <dbReference type="Proteomes" id="UP000177797"/>
    </source>
</evidence>
<accession>A0A1G2NG71</accession>
<name>A0A1G2NG71_9BACT</name>
<dbReference type="PANTHER" id="PTHR30093">
    <property type="entry name" value="GENERAL SECRETION PATHWAY PROTEIN G"/>
    <property type="match status" value="1"/>
</dbReference>
<dbReference type="Proteomes" id="UP000177797">
    <property type="component" value="Unassembled WGS sequence"/>
</dbReference>
<keyword evidence="2" id="KW-0488">Methylation</keyword>
<sequence length="129" mass="13346">MMKNKRQGFTLIELLVVIAIIGLLATVVLAALGPQRKNARVAAAQSSMRNMLTAMQLCAGDGLDLNSPTEAGTVKICTSGDGSLTKWGPLPSGWDYGATQDLTASDGEFSVNAAGDSAIITCNQSGCIK</sequence>
<protein>
    <recommendedName>
        <fullName evidence="8">Type II secretion system protein GspG C-terminal domain-containing protein</fullName>
    </recommendedName>
</protein>
<keyword evidence="5" id="KW-0472">Membrane</keyword>
<evidence type="ECO:0000313" key="6">
    <source>
        <dbReference type="EMBL" id="OHA35056.1"/>
    </source>
</evidence>
<evidence type="ECO:0000256" key="2">
    <source>
        <dbReference type="ARBA" id="ARBA00022481"/>
    </source>
</evidence>
<dbReference type="InterPro" id="IPR045584">
    <property type="entry name" value="Pilin-like"/>
</dbReference>
<dbReference type="InterPro" id="IPR012902">
    <property type="entry name" value="N_methyl_site"/>
</dbReference>
<dbReference type="PRINTS" id="PR00885">
    <property type="entry name" value="BCTERIALGSPH"/>
</dbReference>
<proteinExistence type="predicted"/>
<gene>
    <name evidence="6" type="ORF">A2938_00605</name>
</gene>
<dbReference type="GO" id="GO:0015627">
    <property type="term" value="C:type II protein secretion system complex"/>
    <property type="evidence" value="ECO:0007669"/>
    <property type="project" value="InterPro"/>
</dbReference>
<dbReference type="Gene3D" id="3.30.700.10">
    <property type="entry name" value="Glycoprotein, Type 4 Pilin"/>
    <property type="match status" value="1"/>
</dbReference>
<dbReference type="NCBIfam" id="TIGR02532">
    <property type="entry name" value="IV_pilin_GFxxxE"/>
    <property type="match status" value="1"/>
</dbReference>
<organism evidence="6 7">
    <name type="scientific">Candidatus Taylorbacteria bacterium RIFCSPLOWO2_01_FULL_48_100</name>
    <dbReference type="NCBI Taxonomy" id="1802322"/>
    <lineage>
        <taxon>Bacteria</taxon>
        <taxon>Candidatus Tayloriibacteriota</taxon>
    </lineage>
</organism>
<dbReference type="InterPro" id="IPR002416">
    <property type="entry name" value="T2SS_protein-GspH"/>
</dbReference>
<dbReference type="EMBL" id="MHSA01000002">
    <property type="protein sequence ID" value="OHA35056.1"/>
    <property type="molecule type" value="Genomic_DNA"/>
</dbReference>